<feature type="domain" description="DUF5639" evidence="1">
    <location>
        <begin position="125"/>
        <end position="202"/>
    </location>
</feature>
<organism evidence="2">
    <name type="scientific">Thermus islandicus</name>
    <dbReference type="NCBI Taxonomy" id="540988"/>
    <lineage>
        <taxon>Bacteria</taxon>
        <taxon>Thermotogati</taxon>
        <taxon>Deinococcota</taxon>
        <taxon>Deinococci</taxon>
        <taxon>Thermales</taxon>
        <taxon>Thermaceae</taxon>
        <taxon>Thermus</taxon>
    </lineage>
</organism>
<dbReference type="InterPro" id="IPR040948">
    <property type="entry name" value="DUF5639"/>
</dbReference>
<dbReference type="SUPFAM" id="SSF56176">
    <property type="entry name" value="FAD-binding/transporter-associated domain-like"/>
    <property type="match status" value="1"/>
</dbReference>
<dbReference type="GO" id="GO:0050660">
    <property type="term" value="F:flavin adenine dinucleotide binding"/>
    <property type="evidence" value="ECO:0007669"/>
    <property type="project" value="InterPro"/>
</dbReference>
<dbReference type="Gene3D" id="3.30.465.10">
    <property type="match status" value="1"/>
</dbReference>
<gene>
    <name evidence="2" type="ORF">ENP09_03440</name>
</gene>
<dbReference type="InterPro" id="IPR016169">
    <property type="entry name" value="FAD-bd_PCMH_sub2"/>
</dbReference>
<accession>A0A831XHI3</accession>
<dbReference type="EMBL" id="DSHZ01000174">
    <property type="protein sequence ID" value="HEO41933.1"/>
    <property type="molecule type" value="Genomic_DNA"/>
</dbReference>
<evidence type="ECO:0000259" key="1">
    <source>
        <dbReference type="Pfam" id="PF18690"/>
    </source>
</evidence>
<evidence type="ECO:0000313" key="2">
    <source>
        <dbReference type="EMBL" id="HEO41933.1"/>
    </source>
</evidence>
<protein>
    <submittedName>
        <fullName evidence="2">FAD-binding oxidoreductase</fullName>
    </submittedName>
</protein>
<dbReference type="AlphaFoldDB" id="A0A831XHI3"/>
<reference evidence="2" key="1">
    <citation type="journal article" date="2020" name="mSystems">
        <title>Genome- and Community-Level Interaction Insights into Carbon Utilization and Element Cycling Functions of Hydrothermarchaeota in Hydrothermal Sediment.</title>
        <authorList>
            <person name="Zhou Z."/>
            <person name="Liu Y."/>
            <person name="Xu W."/>
            <person name="Pan J."/>
            <person name="Luo Z.H."/>
            <person name="Li M."/>
        </authorList>
    </citation>
    <scope>NUCLEOTIDE SEQUENCE [LARGE SCALE GENOMIC DNA]</scope>
    <source>
        <strain evidence="2">SpSt-189</strain>
    </source>
</reference>
<sequence length="220" mass="23913">MEVHAADQYLVAPGEAGLLEVHEALEGTGLYPPFPPVELPGGVGGLLLRGGFAQTFFFPAEVLGVAFRTPGGLQVEAGGVVVKNVQGYDLVRLFVGSFGLLGTPLKAVLRLRPGRASLFLRRPFPGKFPELSPRPRFLFALEEEDGWWLYGFHFGHEREVARFREAFGGEEAGPLDLRGRFPRGMGVGEGPLKDLRFAWKDGGEAPRPGEAFLRVAQALS</sequence>
<dbReference type="InterPro" id="IPR036318">
    <property type="entry name" value="FAD-bd_PCMH-like_sf"/>
</dbReference>
<dbReference type="Pfam" id="PF18690">
    <property type="entry name" value="DUF5639"/>
    <property type="match status" value="1"/>
</dbReference>
<dbReference type="Gene3D" id="3.30.70.2560">
    <property type="match status" value="1"/>
</dbReference>
<name>A0A831XHI3_9DEIN</name>
<comment type="caution">
    <text evidence="2">The sequence shown here is derived from an EMBL/GenBank/DDBJ whole genome shotgun (WGS) entry which is preliminary data.</text>
</comment>
<proteinExistence type="predicted"/>